<dbReference type="AlphaFoldDB" id="A0A5P3MSU8"/>
<protein>
    <submittedName>
        <fullName evidence="1">Uncharacterized protein</fullName>
    </submittedName>
</protein>
<dbReference type="KEGG" id="naq:D0T90_09595"/>
<dbReference type="KEGG" id="naq:D0T90_10370"/>
<dbReference type="OrthoDB" id="9904351at2"/>
<accession>A0A5P3MSU8</accession>
<evidence type="ECO:0000313" key="2">
    <source>
        <dbReference type="EMBL" id="QEY24826.1"/>
    </source>
</evidence>
<reference evidence="1 3" key="1">
    <citation type="submission" date="2018-08" db="EMBL/GenBank/DDBJ databases">
        <title>Neisseria animalis ATCC 49930 complete genome.</title>
        <authorList>
            <person name="Veseli I.A."/>
            <person name="Mascarenhas dos Santos A.C."/>
            <person name="Buttler R."/>
            <person name="Pombert J.-F."/>
        </authorList>
    </citation>
    <scope>NUCLEOTIDE SEQUENCE [LARGE SCALE GENOMIC DNA]</scope>
    <source>
        <strain evidence="1 3">ATCC 49930</strain>
    </source>
</reference>
<dbReference type="Proteomes" id="UP000325536">
    <property type="component" value="Chromosome"/>
</dbReference>
<proteinExistence type="predicted"/>
<gene>
    <name evidence="1" type="ORF">D0T90_09595</name>
    <name evidence="2" type="ORF">D0T90_10370</name>
</gene>
<dbReference type="EMBL" id="CP031699">
    <property type="protein sequence ID" value="QEY24682.1"/>
    <property type="molecule type" value="Genomic_DNA"/>
</dbReference>
<evidence type="ECO:0000313" key="3">
    <source>
        <dbReference type="Proteomes" id="UP000325536"/>
    </source>
</evidence>
<dbReference type="EMBL" id="CP031699">
    <property type="protein sequence ID" value="QEY24826.1"/>
    <property type="molecule type" value="Genomic_DNA"/>
</dbReference>
<organism evidence="1 3">
    <name type="scientific">Neisseria animalis</name>
    <dbReference type="NCBI Taxonomy" id="492"/>
    <lineage>
        <taxon>Bacteria</taxon>
        <taxon>Pseudomonadati</taxon>
        <taxon>Pseudomonadota</taxon>
        <taxon>Betaproteobacteria</taxon>
        <taxon>Neisseriales</taxon>
        <taxon>Neisseriaceae</taxon>
        <taxon>Neisseria</taxon>
    </lineage>
</organism>
<name>A0A5P3MSU8_NEIAN</name>
<evidence type="ECO:0000313" key="1">
    <source>
        <dbReference type="EMBL" id="QEY24682.1"/>
    </source>
</evidence>
<dbReference type="RefSeq" id="WP_123796442.1">
    <property type="nucleotide sequence ID" value="NZ_CP031699.1"/>
</dbReference>
<keyword evidence="3" id="KW-1185">Reference proteome</keyword>
<sequence length="108" mass="12573">MDYYPSMERDSLFYKEFANHFDYRNKPWTAFVKAARRISQRLDVDIERAVDFLNSDDGGLFVIEMIEFAEAGKIKQDIEYLTDGAIATFRAMSSAPKMWTDLEQQARG</sequence>